<feature type="transmembrane region" description="Helical" evidence="1">
    <location>
        <begin position="6"/>
        <end position="29"/>
    </location>
</feature>
<dbReference type="Pfam" id="PF03130">
    <property type="entry name" value="HEAT_PBS"/>
    <property type="match status" value="1"/>
</dbReference>
<dbReference type="Pfam" id="PF13646">
    <property type="entry name" value="HEAT_2"/>
    <property type="match status" value="1"/>
</dbReference>
<dbReference type="Proteomes" id="UP000618382">
    <property type="component" value="Unassembled WGS sequence"/>
</dbReference>
<organism evidence="3 4">
    <name type="scientific">Cellulomonas oligotrophica</name>
    <dbReference type="NCBI Taxonomy" id="931536"/>
    <lineage>
        <taxon>Bacteria</taxon>
        <taxon>Bacillati</taxon>
        <taxon>Actinomycetota</taxon>
        <taxon>Actinomycetes</taxon>
        <taxon>Micrococcales</taxon>
        <taxon>Cellulomonadaceae</taxon>
        <taxon>Cellulomonas</taxon>
    </lineage>
</organism>
<dbReference type="RefSeq" id="WP_140459271.1">
    <property type="nucleotide sequence ID" value="NZ_BAABFI010000001.1"/>
</dbReference>
<dbReference type="InterPro" id="IPR016024">
    <property type="entry name" value="ARM-type_fold"/>
</dbReference>
<evidence type="ECO:0000313" key="5">
    <source>
        <dbReference type="Proteomes" id="UP000618382"/>
    </source>
</evidence>
<name>A0A7Y9FG72_9CELL</name>
<dbReference type="InterPro" id="IPR004155">
    <property type="entry name" value="PBS_lyase_HEAT"/>
</dbReference>
<evidence type="ECO:0000313" key="2">
    <source>
        <dbReference type="EMBL" id="GIG32461.1"/>
    </source>
</evidence>
<keyword evidence="1" id="KW-0812">Transmembrane</keyword>
<accession>A0A7Y9FG72</accession>
<dbReference type="InterPro" id="IPR011989">
    <property type="entry name" value="ARM-like"/>
</dbReference>
<reference evidence="2 5" key="2">
    <citation type="submission" date="2021-01" db="EMBL/GenBank/DDBJ databases">
        <title>Whole genome shotgun sequence of Cellulomonas oligotrophica NBRC 109435.</title>
        <authorList>
            <person name="Komaki H."/>
            <person name="Tamura T."/>
        </authorList>
    </citation>
    <scope>NUCLEOTIDE SEQUENCE [LARGE SCALE GENOMIC DNA]</scope>
    <source>
        <strain evidence="2 5">NBRC 109435</strain>
    </source>
</reference>
<proteinExistence type="predicted"/>
<feature type="transmembrane region" description="Helical" evidence="1">
    <location>
        <begin position="145"/>
        <end position="166"/>
    </location>
</feature>
<sequence length="286" mass="29798">MTDVALLLLAVGAAAVVVLLVAVLTVRTVGDALGARRRRARAAVLPVLLEVLDGEDVVAPRRRHLRTAMADTAADLTHKLRGSDRERLAVWLTEQGVREAAQRRMRSPWAPHRARAIEAYLAATGGTDPEPVVAMLRDRHPRVRAAAVGSLGGCGAASAVPALVAAVGSRRTRVSPSAVAMAVVHAAPTSAAALAPAWRSSDPAVLAMAVDVVGWLGLLDGRAQVEDLLRTSPDAQVRDRAADALRRLGDPRSVPVLEQALARVPAGDPRAAGLDRALATVRAGAG</sequence>
<reference evidence="3 4" key="1">
    <citation type="submission" date="2020-07" db="EMBL/GenBank/DDBJ databases">
        <title>Sequencing the genomes of 1000 actinobacteria strains.</title>
        <authorList>
            <person name="Klenk H.-P."/>
        </authorList>
    </citation>
    <scope>NUCLEOTIDE SEQUENCE [LARGE SCALE GENOMIC DNA]</scope>
    <source>
        <strain evidence="3 4">DSM 24482</strain>
    </source>
</reference>
<keyword evidence="1" id="KW-0472">Membrane</keyword>
<gene>
    <name evidence="3" type="ORF">BKA21_002302</name>
    <name evidence="2" type="ORF">Col01nite_16200</name>
</gene>
<dbReference type="EMBL" id="JACCBK010000001">
    <property type="protein sequence ID" value="NYD86753.1"/>
    <property type="molecule type" value="Genomic_DNA"/>
</dbReference>
<evidence type="ECO:0000313" key="4">
    <source>
        <dbReference type="Proteomes" id="UP000577956"/>
    </source>
</evidence>
<dbReference type="SMART" id="SM00567">
    <property type="entry name" value="EZ_HEAT"/>
    <property type="match status" value="2"/>
</dbReference>
<keyword evidence="5" id="KW-1185">Reference proteome</keyword>
<dbReference type="Gene3D" id="1.25.10.10">
    <property type="entry name" value="Leucine-rich Repeat Variant"/>
    <property type="match status" value="1"/>
</dbReference>
<dbReference type="AlphaFoldDB" id="A0A7Y9FG72"/>
<protein>
    <submittedName>
        <fullName evidence="3">HEAT repeat protein</fullName>
    </submittedName>
</protein>
<evidence type="ECO:0000313" key="3">
    <source>
        <dbReference type="EMBL" id="NYD86753.1"/>
    </source>
</evidence>
<comment type="caution">
    <text evidence="3">The sequence shown here is derived from an EMBL/GenBank/DDBJ whole genome shotgun (WGS) entry which is preliminary data.</text>
</comment>
<keyword evidence="1" id="KW-1133">Transmembrane helix</keyword>
<dbReference type="SUPFAM" id="SSF48371">
    <property type="entry name" value="ARM repeat"/>
    <property type="match status" value="1"/>
</dbReference>
<dbReference type="EMBL" id="BONN01000003">
    <property type="protein sequence ID" value="GIG32461.1"/>
    <property type="molecule type" value="Genomic_DNA"/>
</dbReference>
<dbReference type="Proteomes" id="UP000577956">
    <property type="component" value="Unassembled WGS sequence"/>
</dbReference>
<evidence type="ECO:0000256" key="1">
    <source>
        <dbReference type="SAM" id="Phobius"/>
    </source>
</evidence>